<dbReference type="Proteomes" id="UP000712600">
    <property type="component" value="Unassembled WGS sequence"/>
</dbReference>
<accession>A0A8S9P6T8</accession>
<evidence type="ECO:0000313" key="2">
    <source>
        <dbReference type="Proteomes" id="UP000712600"/>
    </source>
</evidence>
<protein>
    <submittedName>
        <fullName evidence="1">Uncharacterized protein</fullName>
    </submittedName>
</protein>
<gene>
    <name evidence="1" type="ORF">F2Q69_00007879</name>
</gene>
<organism evidence="1 2">
    <name type="scientific">Brassica cretica</name>
    <name type="common">Mustard</name>
    <dbReference type="NCBI Taxonomy" id="69181"/>
    <lineage>
        <taxon>Eukaryota</taxon>
        <taxon>Viridiplantae</taxon>
        <taxon>Streptophyta</taxon>
        <taxon>Embryophyta</taxon>
        <taxon>Tracheophyta</taxon>
        <taxon>Spermatophyta</taxon>
        <taxon>Magnoliopsida</taxon>
        <taxon>eudicotyledons</taxon>
        <taxon>Gunneridae</taxon>
        <taxon>Pentapetalae</taxon>
        <taxon>rosids</taxon>
        <taxon>malvids</taxon>
        <taxon>Brassicales</taxon>
        <taxon>Brassicaceae</taxon>
        <taxon>Brassiceae</taxon>
        <taxon>Brassica</taxon>
    </lineage>
</organism>
<name>A0A8S9P6T8_BRACR</name>
<evidence type="ECO:0000313" key="1">
    <source>
        <dbReference type="EMBL" id="KAF3512818.1"/>
    </source>
</evidence>
<reference evidence="1" key="1">
    <citation type="submission" date="2019-12" db="EMBL/GenBank/DDBJ databases">
        <title>Genome sequencing and annotation of Brassica cretica.</title>
        <authorList>
            <person name="Studholme D.J."/>
            <person name="Sarris P."/>
        </authorList>
    </citation>
    <scope>NUCLEOTIDE SEQUENCE</scope>
    <source>
        <strain evidence="1">PFS-109/04</strain>
        <tissue evidence="1">Leaf</tissue>
    </source>
</reference>
<dbReference type="AlphaFoldDB" id="A0A8S9P6T8"/>
<comment type="caution">
    <text evidence="1">The sequence shown here is derived from an EMBL/GenBank/DDBJ whole genome shotgun (WGS) entry which is preliminary data.</text>
</comment>
<dbReference type="EMBL" id="QGKX02001521">
    <property type="protein sequence ID" value="KAF3512818.1"/>
    <property type="molecule type" value="Genomic_DNA"/>
</dbReference>
<proteinExistence type="predicted"/>
<sequence length="89" mass="9368">MSFFPNVELLNRRASNNVVLRKRPSPQSRTSSNYGRATYSTHSLLTITSSPTSGPGSGVAGVCFECCLSPGSIGLIDSGEAYQGQGIKV</sequence>